<dbReference type="EMBL" id="JAERWL010000008">
    <property type="protein sequence ID" value="MBM9476648.1"/>
    <property type="molecule type" value="Genomic_DNA"/>
</dbReference>
<dbReference type="AlphaFoldDB" id="A0A938YP59"/>
<feature type="transmembrane region" description="Helical" evidence="1">
    <location>
        <begin position="12"/>
        <end position="35"/>
    </location>
</feature>
<reference evidence="2" key="1">
    <citation type="submission" date="2021-01" db="EMBL/GenBank/DDBJ databases">
        <title>KCTC 19127 draft genome.</title>
        <authorList>
            <person name="An D."/>
        </authorList>
    </citation>
    <scope>NUCLEOTIDE SEQUENCE</scope>
    <source>
        <strain evidence="2">KCTC 19127</strain>
    </source>
</reference>
<proteinExistence type="predicted"/>
<feature type="transmembrane region" description="Helical" evidence="1">
    <location>
        <begin position="41"/>
        <end position="62"/>
    </location>
</feature>
<evidence type="ECO:0000313" key="2">
    <source>
        <dbReference type="EMBL" id="MBM9476648.1"/>
    </source>
</evidence>
<dbReference type="Proteomes" id="UP000663801">
    <property type="component" value="Unassembled WGS sequence"/>
</dbReference>
<feature type="transmembrane region" description="Helical" evidence="1">
    <location>
        <begin position="82"/>
        <end position="100"/>
    </location>
</feature>
<keyword evidence="3" id="KW-1185">Reference proteome</keyword>
<evidence type="ECO:0000256" key="1">
    <source>
        <dbReference type="SAM" id="Phobius"/>
    </source>
</evidence>
<name>A0A938YP59_9ACTN</name>
<gene>
    <name evidence="2" type="ORF">JL107_09355</name>
</gene>
<protein>
    <submittedName>
        <fullName evidence="2">Uncharacterized protein</fullName>
    </submittedName>
</protein>
<comment type="caution">
    <text evidence="2">The sequence shown here is derived from an EMBL/GenBank/DDBJ whole genome shotgun (WGS) entry which is preliminary data.</text>
</comment>
<evidence type="ECO:0000313" key="3">
    <source>
        <dbReference type="Proteomes" id="UP000663801"/>
    </source>
</evidence>
<accession>A0A938YP59</accession>
<keyword evidence="1" id="KW-0472">Membrane</keyword>
<sequence length="189" mass="20586">MSTGRFAPAPGIRVLMLLAAYAPLLVLMAVLDSFGIPALRWVLGGTAALAVLATALFFTVGLRGRNAESETVVEARPREGEALRFFASYVVPFFVTQSAAPTHQVALGLYVLVIAVLYLQGDMYFANPLLGLFGYRVFELRRPDGGYLVVLSRSWHLAPGQRVALVPLGGYVFVHRRARARPDAPQGER</sequence>
<organism evidence="2 3">
    <name type="scientific">Nakamurella flavida</name>
    <dbReference type="NCBI Taxonomy" id="363630"/>
    <lineage>
        <taxon>Bacteria</taxon>
        <taxon>Bacillati</taxon>
        <taxon>Actinomycetota</taxon>
        <taxon>Actinomycetes</taxon>
        <taxon>Nakamurellales</taxon>
        <taxon>Nakamurellaceae</taxon>
        <taxon>Nakamurella</taxon>
    </lineage>
</organism>
<feature type="transmembrane region" description="Helical" evidence="1">
    <location>
        <begin position="106"/>
        <end position="126"/>
    </location>
</feature>
<dbReference type="RefSeq" id="WP_205256763.1">
    <property type="nucleotide sequence ID" value="NZ_BAAAPV010000004.1"/>
</dbReference>
<keyword evidence="1" id="KW-1133">Transmembrane helix</keyword>
<keyword evidence="1" id="KW-0812">Transmembrane</keyword>